<dbReference type="PANTHER" id="PTHR43133">
    <property type="entry name" value="RNA POLYMERASE ECF-TYPE SIGMA FACTO"/>
    <property type="match status" value="1"/>
</dbReference>
<dbReference type="Pfam" id="PF04542">
    <property type="entry name" value="Sigma70_r2"/>
    <property type="match status" value="1"/>
</dbReference>
<dbReference type="GO" id="GO:0016987">
    <property type="term" value="F:sigma factor activity"/>
    <property type="evidence" value="ECO:0007669"/>
    <property type="project" value="UniProtKB-KW"/>
</dbReference>
<comment type="caution">
    <text evidence="7">The sequence shown here is derived from an EMBL/GenBank/DDBJ whole genome shotgun (WGS) entry which is preliminary data.</text>
</comment>
<dbReference type="Proteomes" id="UP001145087">
    <property type="component" value="Unassembled WGS sequence"/>
</dbReference>
<accession>A0A9X3F711</accession>
<feature type="domain" description="RNA polymerase sigma factor 70 region 4 type 2" evidence="6">
    <location>
        <begin position="135"/>
        <end position="184"/>
    </location>
</feature>
<dbReference type="Pfam" id="PF08281">
    <property type="entry name" value="Sigma70_r4_2"/>
    <property type="match status" value="1"/>
</dbReference>
<dbReference type="NCBIfam" id="TIGR02937">
    <property type="entry name" value="sigma70-ECF"/>
    <property type="match status" value="1"/>
</dbReference>
<evidence type="ECO:0000259" key="6">
    <source>
        <dbReference type="Pfam" id="PF08281"/>
    </source>
</evidence>
<keyword evidence="2" id="KW-0805">Transcription regulation</keyword>
<dbReference type="InterPro" id="IPR014284">
    <property type="entry name" value="RNA_pol_sigma-70_dom"/>
</dbReference>
<sequence length="205" mass="23856">MAKYYKLGLILIFAEHLHYKLKDLKKIIAGCASGNIRAQETLYHKFAPTMFGVCLRYAKDKSEAEDSLQEGFIKVFQNIGNFRHEGSFEGWMRRIMVNVSLEKYRKEQLMYPVEDMTVLEGQQISDDILADISARELMELIQQLPPRYRMVFNLYVMEGMNHKEISEEMKISEGTSKSNLARARDILKRKVKELYREVGKSNTTA</sequence>
<comment type="similarity">
    <text evidence="1">Belongs to the sigma-70 factor family. ECF subfamily.</text>
</comment>
<reference evidence="7" key="1">
    <citation type="submission" date="2022-11" db="EMBL/GenBank/DDBJ databases">
        <title>Marilongibacter aestuarii gen. nov., sp. nov., isolated from tidal flat sediment.</title>
        <authorList>
            <person name="Jiayan W."/>
        </authorList>
    </citation>
    <scope>NUCLEOTIDE SEQUENCE</scope>
    <source>
        <strain evidence="7">Z1-6</strain>
    </source>
</reference>
<evidence type="ECO:0000256" key="4">
    <source>
        <dbReference type="ARBA" id="ARBA00023163"/>
    </source>
</evidence>
<dbReference type="GO" id="GO:0006352">
    <property type="term" value="P:DNA-templated transcription initiation"/>
    <property type="evidence" value="ECO:0007669"/>
    <property type="project" value="InterPro"/>
</dbReference>
<dbReference type="Gene3D" id="1.10.1740.10">
    <property type="match status" value="1"/>
</dbReference>
<evidence type="ECO:0000256" key="1">
    <source>
        <dbReference type="ARBA" id="ARBA00010641"/>
    </source>
</evidence>
<dbReference type="EMBL" id="JAPOHD010000025">
    <property type="protein sequence ID" value="MCY1720977.1"/>
    <property type="molecule type" value="Genomic_DNA"/>
</dbReference>
<dbReference type="GO" id="GO:0003677">
    <property type="term" value="F:DNA binding"/>
    <property type="evidence" value="ECO:0007669"/>
    <property type="project" value="InterPro"/>
</dbReference>
<dbReference type="CDD" id="cd06171">
    <property type="entry name" value="Sigma70_r4"/>
    <property type="match status" value="1"/>
</dbReference>
<keyword evidence="4" id="KW-0804">Transcription</keyword>
<evidence type="ECO:0000313" key="8">
    <source>
        <dbReference type="Proteomes" id="UP001145087"/>
    </source>
</evidence>
<protein>
    <submittedName>
        <fullName evidence="7">Sigma-70 family RNA polymerase sigma factor</fullName>
    </submittedName>
</protein>
<name>A0A9X3F711_9BACT</name>
<evidence type="ECO:0000313" key="7">
    <source>
        <dbReference type="EMBL" id="MCY1720977.1"/>
    </source>
</evidence>
<evidence type="ECO:0000259" key="5">
    <source>
        <dbReference type="Pfam" id="PF04542"/>
    </source>
</evidence>
<dbReference type="InterPro" id="IPR013249">
    <property type="entry name" value="RNA_pol_sigma70_r4_t2"/>
</dbReference>
<dbReference type="Gene3D" id="1.10.10.10">
    <property type="entry name" value="Winged helix-like DNA-binding domain superfamily/Winged helix DNA-binding domain"/>
    <property type="match status" value="1"/>
</dbReference>
<dbReference type="SUPFAM" id="SSF88659">
    <property type="entry name" value="Sigma3 and sigma4 domains of RNA polymerase sigma factors"/>
    <property type="match status" value="1"/>
</dbReference>
<dbReference type="InterPro" id="IPR013325">
    <property type="entry name" value="RNA_pol_sigma_r2"/>
</dbReference>
<proteinExistence type="inferred from homology"/>
<dbReference type="InterPro" id="IPR036388">
    <property type="entry name" value="WH-like_DNA-bd_sf"/>
</dbReference>
<dbReference type="InterPro" id="IPR039425">
    <property type="entry name" value="RNA_pol_sigma-70-like"/>
</dbReference>
<dbReference type="InterPro" id="IPR007627">
    <property type="entry name" value="RNA_pol_sigma70_r2"/>
</dbReference>
<keyword evidence="3" id="KW-0731">Sigma factor</keyword>
<dbReference type="SUPFAM" id="SSF88946">
    <property type="entry name" value="Sigma2 domain of RNA polymerase sigma factors"/>
    <property type="match status" value="1"/>
</dbReference>
<gene>
    <name evidence="7" type="ORF">OU798_11535</name>
</gene>
<feature type="domain" description="RNA polymerase sigma-70 region 2" evidence="5">
    <location>
        <begin position="42"/>
        <end position="108"/>
    </location>
</feature>
<keyword evidence="8" id="KW-1185">Reference proteome</keyword>
<dbReference type="RefSeq" id="WP_343333311.1">
    <property type="nucleotide sequence ID" value="NZ_JAPOHD010000025.1"/>
</dbReference>
<dbReference type="InterPro" id="IPR013324">
    <property type="entry name" value="RNA_pol_sigma_r3/r4-like"/>
</dbReference>
<organism evidence="7 8">
    <name type="scientific">Draconibacterium aestuarii</name>
    <dbReference type="NCBI Taxonomy" id="2998507"/>
    <lineage>
        <taxon>Bacteria</taxon>
        <taxon>Pseudomonadati</taxon>
        <taxon>Bacteroidota</taxon>
        <taxon>Bacteroidia</taxon>
        <taxon>Marinilabiliales</taxon>
        <taxon>Prolixibacteraceae</taxon>
        <taxon>Draconibacterium</taxon>
    </lineage>
</organism>
<dbReference type="PANTHER" id="PTHR43133:SF46">
    <property type="entry name" value="RNA POLYMERASE SIGMA-70 FACTOR ECF SUBFAMILY"/>
    <property type="match status" value="1"/>
</dbReference>
<evidence type="ECO:0000256" key="2">
    <source>
        <dbReference type="ARBA" id="ARBA00023015"/>
    </source>
</evidence>
<evidence type="ECO:0000256" key="3">
    <source>
        <dbReference type="ARBA" id="ARBA00023082"/>
    </source>
</evidence>
<dbReference type="AlphaFoldDB" id="A0A9X3F711"/>